<keyword evidence="1" id="KW-0812">Transmembrane</keyword>
<dbReference type="Gene3D" id="3.90.550.10">
    <property type="entry name" value="Spore Coat Polysaccharide Biosynthesis Protein SpsA, Chain A"/>
    <property type="match status" value="1"/>
</dbReference>
<keyword evidence="4" id="KW-1185">Reference proteome</keyword>
<evidence type="ECO:0000259" key="2">
    <source>
        <dbReference type="Pfam" id="PF00535"/>
    </source>
</evidence>
<organism evidence="3 4">
    <name type="scientific">Flavobacterium procerum</name>
    <dbReference type="NCBI Taxonomy" id="1455569"/>
    <lineage>
        <taxon>Bacteria</taxon>
        <taxon>Pseudomonadati</taxon>
        <taxon>Bacteroidota</taxon>
        <taxon>Flavobacteriia</taxon>
        <taxon>Flavobacteriales</taxon>
        <taxon>Flavobacteriaceae</taxon>
        <taxon>Flavobacterium</taxon>
    </lineage>
</organism>
<dbReference type="InterPro" id="IPR029044">
    <property type="entry name" value="Nucleotide-diphossugar_trans"/>
</dbReference>
<dbReference type="InterPro" id="IPR001173">
    <property type="entry name" value="Glyco_trans_2-like"/>
</dbReference>
<dbReference type="RefSeq" id="WP_379684198.1">
    <property type="nucleotide sequence ID" value="NZ_JBHLYW010000010.1"/>
</dbReference>
<accession>A0ABV6BTW1</accession>
<feature type="domain" description="Glycosyltransferase 2-like" evidence="2">
    <location>
        <begin position="6"/>
        <end position="129"/>
    </location>
</feature>
<dbReference type="Proteomes" id="UP001589734">
    <property type="component" value="Unassembled WGS sequence"/>
</dbReference>
<sequence length="267" mass="31492">MNDLVSILTPTYNTEKFIRETIESVENQTYENWEMILVDDGSTDDTVSVIEEFAQKDSRIKLFKLDKNSGNGFARNVALEKASGKYIAYLDSDDLWFPTKLEKQLQFLKTNNLPFTFSYYNCIDEEGNILNRRVDAPKPLTYKQLFFCNYVGNLTAIYDAEYFGKIKLESSEKRQDWRIWLTILKQLKTAEVIPESLAFYRIRKDSISSSKFKLIKHNFGVYRDFHGYNFIFSVLLMMRFLYTQLIIKPKYIRFKTQPDVENCGLKF</sequence>
<keyword evidence="1" id="KW-0472">Membrane</keyword>
<evidence type="ECO:0000313" key="4">
    <source>
        <dbReference type="Proteomes" id="UP001589734"/>
    </source>
</evidence>
<comment type="caution">
    <text evidence="3">The sequence shown here is derived from an EMBL/GenBank/DDBJ whole genome shotgun (WGS) entry which is preliminary data.</text>
</comment>
<protein>
    <submittedName>
        <fullName evidence="3">Glycosyltransferase family 2 protein</fullName>
    </submittedName>
</protein>
<gene>
    <name evidence="3" type="ORF">ACFFLS_17650</name>
</gene>
<dbReference type="Pfam" id="PF00535">
    <property type="entry name" value="Glycos_transf_2"/>
    <property type="match status" value="1"/>
</dbReference>
<reference evidence="3 4" key="1">
    <citation type="submission" date="2024-09" db="EMBL/GenBank/DDBJ databases">
        <authorList>
            <person name="Sun Q."/>
            <person name="Mori K."/>
        </authorList>
    </citation>
    <scope>NUCLEOTIDE SEQUENCE [LARGE SCALE GENOMIC DNA]</scope>
    <source>
        <strain evidence="3 4">CGMCC 1.12926</strain>
    </source>
</reference>
<proteinExistence type="predicted"/>
<evidence type="ECO:0000256" key="1">
    <source>
        <dbReference type="SAM" id="Phobius"/>
    </source>
</evidence>
<name>A0ABV6BTW1_9FLAO</name>
<dbReference type="SUPFAM" id="SSF53448">
    <property type="entry name" value="Nucleotide-diphospho-sugar transferases"/>
    <property type="match status" value="1"/>
</dbReference>
<dbReference type="PANTHER" id="PTHR22916">
    <property type="entry name" value="GLYCOSYLTRANSFERASE"/>
    <property type="match status" value="1"/>
</dbReference>
<evidence type="ECO:0000313" key="3">
    <source>
        <dbReference type="EMBL" id="MFC0078877.1"/>
    </source>
</evidence>
<feature type="transmembrane region" description="Helical" evidence="1">
    <location>
        <begin position="227"/>
        <end position="247"/>
    </location>
</feature>
<dbReference type="EMBL" id="JBHLYW010000010">
    <property type="protein sequence ID" value="MFC0078877.1"/>
    <property type="molecule type" value="Genomic_DNA"/>
</dbReference>
<keyword evidence="1" id="KW-1133">Transmembrane helix</keyword>
<dbReference type="PANTHER" id="PTHR22916:SF3">
    <property type="entry name" value="UDP-GLCNAC:BETAGAL BETA-1,3-N-ACETYLGLUCOSAMINYLTRANSFERASE-LIKE PROTEIN 1"/>
    <property type="match status" value="1"/>
</dbReference>